<dbReference type="PANTHER" id="PTHR11733:SF233">
    <property type="entry name" value="PEPTIDASE M13 C-TERMINAL DOMAIN-CONTAINING PROTEIN"/>
    <property type="match status" value="1"/>
</dbReference>
<protein>
    <recommendedName>
        <fullName evidence="2">Peptidase M13 C-terminal domain-containing protein</fullName>
    </recommendedName>
</protein>
<dbReference type="Proteomes" id="UP001177023">
    <property type="component" value="Unassembled WGS sequence"/>
</dbReference>
<dbReference type="AlphaFoldDB" id="A0AA36D3H1"/>
<evidence type="ECO:0000259" key="2">
    <source>
        <dbReference type="Pfam" id="PF01431"/>
    </source>
</evidence>
<dbReference type="PANTHER" id="PTHR11733">
    <property type="entry name" value="ZINC METALLOPROTEASE FAMILY M13 NEPRILYSIN-RELATED"/>
    <property type="match status" value="1"/>
</dbReference>
<dbReference type="EMBL" id="CATQJA010002659">
    <property type="protein sequence ID" value="CAJ0580011.1"/>
    <property type="molecule type" value="Genomic_DNA"/>
</dbReference>
<evidence type="ECO:0000256" key="1">
    <source>
        <dbReference type="SAM" id="SignalP"/>
    </source>
</evidence>
<dbReference type="PROSITE" id="PS51885">
    <property type="entry name" value="NEPRILYSIN"/>
    <property type="match status" value="1"/>
</dbReference>
<dbReference type="InterPro" id="IPR024079">
    <property type="entry name" value="MetalloPept_cat_dom_sf"/>
</dbReference>
<keyword evidence="1" id="KW-0732">Signal</keyword>
<feature type="chain" id="PRO_5041429261" description="Peptidase M13 C-terminal domain-containing protein" evidence="1">
    <location>
        <begin position="22"/>
        <end position="425"/>
    </location>
</feature>
<comment type="caution">
    <text evidence="3">The sequence shown here is derived from an EMBL/GenBank/DDBJ whole genome shotgun (WGS) entry which is preliminary data.</text>
</comment>
<gene>
    <name evidence="3" type="ORF">MSPICULIGERA_LOCUS18214</name>
</gene>
<feature type="non-terminal residue" evidence="3">
    <location>
        <position position="425"/>
    </location>
</feature>
<evidence type="ECO:0000313" key="4">
    <source>
        <dbReference type="Proteomes" id="UP001177023"/>
    </source>
</evidence>
<dbReference type="SUPFAM" id="SSF55486">
    <property type="entry name" value="Metalloproteases ('zincins'), catalytic domain"/>
    <property type="match status" value="1"/>
</dbReference>
<feature type="domain" description="Peptidase M13 C-terminal" evidence="2">
    <location>
        <begin position="237"/>
        <end position="422"/>
    </location>
</feature>
<sequence length="425" mass="49163">MLSAWLLLTVASIQLISVVSPQNGAAPKAHYMKPDFFKTFILEFRDPMTGPCDDFFRHVDKDMEKRWRRHEDADPWIESLGYSMQYLDRVKALRRRIGYLEQFLGYFWTRKPGKFQELAEKLRAVGLELLEKVGREPGYEELHARTVEAFKRSIVFYSMIDDSMAQLDKMKELADSLDKQLSEHLAGGQWPVESMYFVQTIAEPLVDKLASDSRIFALTVDEMRSHYMYKFASISAAEIAPWLAQPNLDLAIAYATMGFAVAHELVHAVPFAEDYDRRPYLNRPTEECTAERTSRACMLWKEGECHSGAATMAEDRSDFIGMHIAWKAFRKELLRTGQGGEASLLSVVFDDVRREQLFFYAQAVTLCESYDKTQHQWFEDRGEWDPHSANRIRINAMFANMEAFAQAFQCEPNDRMVQRPTCPIF</sequence>
<dbReference type="InterPro" id="IPR018497">
    <property type="entry name" value="Peptidase_M13_C"/>
</dbReference>
<name>A0AA36D3H1_9BILA</name>
<dbReference type="Pfam" id="PF01431">
    <property type="entry name" value="Peptidase_M13"/>
    <property type="match status" value="1"/>
</dbReference>
<keyword evidence="4" id="KW-1185">Reference proteome</keyword>
<dbReference type="GO" id="GO:0005886">
    <property type="term" value="C:plasma membrane"/>
    <property type="evidence" value="ECO:0007669"/>
    <property type="project" value="TreeGrafter"/>
</dbReference>
<dbReference type="Gene3D" id="3.40.390.10">
    <property type="entry name" value="Collagenase (Catalytic Domain)"/>
    <property type="match status" value="1"/>
</dbReference>
<organism evidence="3 4">
    <name type="scientific">Mesorhabditis spiculigera</name>
    <dbReference type="NCBI Taxonomy" id="96644"/>
    <lineage>
        <taxon>Eukaryota</taxon>
        <taxon>Metazoa</taxon>
        <taxon>Ecdysozoa</taxon>
        <taxon>Nematoda</taxon>
        <taxon>Chromadorea</taxon>
        <taxon>Rhabditida</taxon>
        <taxon>Rhabditina</taxon>
        <taxon>Rhabditomorpha</taxon>
        <taxon>Rhabditoidea</taxon>
        <taxon>Rhabditidae</taxon>
        <taxon>Mesorhabditinae</taxon>
        <taxon>Mesorhabditis</taxon>
    </lineage>
</organism>
<reference evidence="3" key="1">
    <citation type="submission" date="2023-06" db="EMBL/GenBank/DDBJ databases">
        <authorList>
            <person name="Delattre M."/>
        </authorList>
    </citation>
    <scope>NUCLEOTIDE SEQUENCE</scope>
    <source>
        <strain evidence="3">AF72</strain>
    </source>
</reference>
<dbReference type="GO" id="GO:0004222">
    <property type="term" value="F:metalloendopeptidase activity"/>
    <property type="evidence" value="ECO:0007669"/>
    <property type="project" value="InterPro"/>
</dbReference>
<proteinExistence type="predicted"/>
<dbReference type="GO" id="GO:0016485">
    <property type="term" value="P:protein processing"/>
    <property type="evidence" value="ECO:0007669"/>
    <property type="project" value="TreeGrafter"/>
</dbReference>
<dbReference type="InterPro" id="IPR000718">
    <property type="entry name" value="Peptidase_M13"/>
</dbReference>
<feature type="signal peptide" evidence="1">
    <location>
        <begin position="1"/>
        <end position="21"/>
    </location>
</feature>
<accession>A0AA36D3H1</accession>
<evidence type="ECO:0000313" key="3">
    <source>
        <dbReference type="EMBL" id="CAJ0580011.1"/>
    </source>
</evidence>